<dbReference type="Proteomes" id="UP000233551">
    <property type="component" value="Unassembled WGS sequence"/>
</dbReference>
<evidence type="ECO:0000313" key="7">
    <source>
        <dbReference type="EMBL" id="PKI59166.1"/>
    </source>
</evidence>
<evidence type="ECO:0000256" key="2">
    <source>
        <dbReference type="ARBA" id="ARBA00005982"/>
    </source>
</evidence>
<dbReference type="Pfam" id="PF00854">
    <property type="entry name" value="PTR2"/>
    <property type="match status" value="2"/>
</dbReference>
<keyword evidence="3 6" id="KW-0812">Transmembrane</keyword>
<feature type="transmembrane region" description="Helical" evidence="6">
    <location>
        <begin position="31"/>
        <end position="54"/>
    </location>
</feature>
<dbReference type="EMBL" id="PGOL01001318">
    <property type="protein sequence ID" value="PKI59166.1"/>
    <property type="molecule type" value="Genomic_DNA"/>
</dbReference>
<comment type="subcellular location">
    <subcellularLocation>
        <location evidence="1">Membrane</location>
        <topology evidence="1">Multi-pass membrane protein</topology>
    </subcellularLocation>
</comment>
<evidence type="ECO:0000256" key="3">
    <source>
        <dbReference type="ARBA" id="ARBA00022692"/>
    </source>
</evidence>
<gene>
    <name evidence="7" type="ORF">CRG98_020431</name>
</gene>
<comment type="caution">
    <text evidence="7">The sequence shown here is derived from an EMBL/GenBank/DDBJ whole genome shotgun (WGS) entry which is preliminary data.</text>
</comment>
<evidence type="ECO:0000256" key="6">
    <source>
        <dbReference type="SAM" id="Phobius"/>
    </source>
</evidence>
<evidence type="ECO:0000256" key="5">
    <source>
        <dbReference type="ARBA" id="ARBA00023136"/>
    </source>
</evidence>
<keyword evidence="5 6" id="KW-0472">Membrane</keyword>
<keyword evidence="8" id="KW-1185">Reference proteome</keyword>
<reference evidence="7 8" key="1">
    <citation type="submission" date="2017-11" db="EMBL/GenBank/DDBJ databases">
        <title>De-novo sequencing of pomegranate (Punica granatum L.) genome.</title>
        <authorList>
            <person name="Akparov Z."/>
            <person name="Amiraslanov A."/>
            <person name="Hajiyeva S."/>
            <person name="Abbasov M."/>
            <person name="Kaur K."/>
            <person name="Hamwieh A."/>
            <person name="Solovyev V."/>
            <person name="Salamov A."/>
            <person name="Braich B."/>
            <person name="Kosarev P."/>
            <person name="Mahmoud A."/>
            <person name="Hajiyev E."/>
            <person name="Babayeva S."/>
            <person name="Izzatullayeva V."/>
            <person name="Mammadov A."/>
            <person name="Mammadov A."/>
            <person name="Sharifova S."/>
            <person name="Ojaghi J."/>
            <person name="Eynullazada K."/>
            <person name="Bayramov B."/>
            <person name="Abdulazimova A."/>
            <person name="Shahmuradov I."/>
        </authorList>
    </citation>
    <scope>NUCLEOTIDE SEQUENCE [LARGE SCALE GENOMIC DNA]</scope>
    <source>
        <strain evidence="8">cv. AG2017</strain>
        <tissue evidence="7">Leaf</tissue>
    </source>
</reference>
<evidence type="ECO:0000256" key="1">
    <source>
        <dbReference type="ARBA" id="ARBA00004141"/>
    </source>
</evidence>
<feature type="transmembrane region" description="Helical" evidence="6">
    <location>
        <begin position="150"/>
        <end position="170"/>
    </location>
</feature>
<dbReference type="PANTHER" id="PTHR11654">
    <property type="entry name" value="OLIGOPEPTIDE TRANSPORTER-RELATED"/>
    <property type="match status" value="1"/>
</dbReference>
<protein>
    <submittedName>
        <fullName evidence="7">Uncharacterized protein</fullName>
    </submittedName>
</protein>
<dbReference type="SUPFAM" id="SSF103473">
    <property type="entry name" value="MFS general substrate transporter"/>
    <property type="match status" value="1"/>
</dbReference>
<dbReference type="InterPro" id="IPR000109">
    <property type="entry name" value="POT_fam"/>
</dbReference>
<accession>A0A2I0JUM0</accession>
<dbReference type="GO" id="GO:0016020">
    <property type="term" value="C:membrane"/>
    <property type="evidence" value="ECO:0007669"/>
    <property type="project" value="UniProtKB-SubCell"/>
</dbReference>
<evidence type="ECO:0000313" key="8">
    <source>
        <dbReference type="Proteomes" id="UP000233551"/>
    </source>
</evidence>
<feature type="transmembrane region" description="Helical" evidence="6">
    <location>
        <begin position="191"/>
        <end position="208"/>
    </location>
</feature>
<keyword evidence="4 6" id="KW-1133">Transmembrane helix</keyword>
<sequence length="283" mass="30787">MAIGVGGVKAALPTHGADQIEQSDQRAISVFFNWFFFSLCTGGLITSTVMILTAPFRNWKASPRIVHNNSLVGVNTLRTNRKSNDKFKFPDKALVDSNVSASEVEETKTFIGLLPILASTIMMSCCLAQLQTFTVEQGAIMNRDIHGFKIPMQSLTVFPLFFMLASIPLYEHAVCCFGAKSLSILQPLSRIGIGLALASVSIAAAALVESRRCAEQLSGTTISVFWLVWQYVLLGVSDMFTLGGMLEFFYSEAPDKMRSMSTALSWGSTSDGVFSELGPSISH</sequence>
<dbReference type="GO" id="GO:0022857">
    <property type="term" value="F:transmembrane transporter activity"/>
    <property type="evidence" value="ECO:0007669"/>
    <property type="project" value="InterPro"/>
</dbReference>
<organism evidence="7 8">
    <name type="scientific">Punica granatum</name>
    <name type="common">Pomegranate</name>
    <dbReference type="NCBI Taxonomy" id="22663"/>
    <lineage>
        <taxon>Eukaryota</taxon>
        <taxon>Viridiplantae</taxon>
        <taxon>Streptophyta</taxon>
        <taxon>Embryophyta</taxon>
        <taxon>Tracheophyta</taxon>
        <taxon>Spermatophyta</taxon>
        <taxon>Magnoliopsida</taxon>
        <taxon>eudicotyledons</taxon>
        <taxon>Gunneridae</taxon>
        <taxon>Pentapetalae</taxon>
        <taxon>rosids</taxon>
        <taxon>malvids</taxon>
        <taxon>Myrtales</taxon>
        <taxon>Lythraceae</taxon>
        <taxon>Punica</taxon>
    </lineage>
</organism>
<comment type="similarity">
    <text evidence="2">Belongs to the major facilitator superfamily. Proton-dependent oligopeptide transporter (POT/PTR) (TC 2.A.17) family.</text>
</comment>
<feature type="transmembrane region" description="Helical" evidence="6">
    <location>
        <begin position="228"/>
        <end position="250"/>
    </location>
</feature>
<proteinExistence type="inferred from homology"/>
<evidence type="ECO:0000256" key="4">
    <source>
        <dbReference type="ARBA" id="ARBA00022989"/>
    </source>
</evidence>
<dbReference type="Gene3D" id="1.20.1250.20">
    <property type="entry name" value="MFS general substrate transporter like domains"/>
    <property type="match status" value="2"/>
</dbReference>
<dbReference type="AlphaFoldDB" id="A0A2I0JUM0"/>
<feature type="transmembrane region" description="Helical" evidence="6">
    <location>
        <begin position="110"/>
        <end position="130"/>
    </location>
</feature>
<name>A0A2I0JUM0_PUNGR</name>
<dbReference type="InterPro" id="IPR036259">
    <property type="entry name" value="MFS_trans_sf"/>
</dbReference>